<dbReference type="FunFam" id="3.30.70.1430:FF:000001">
    <property type="entry name" value="Efflux pump membrane transporter"/>
    <property type="match status" value="1"/>
</dbReference>
<dbReference type="SUPFAM" id="SSF82714">
    <property type="entry name" value="Multidrug efflux transporter AcrB TolC docking domain, DN and DC subdomains"/>
    <property type="match status" value="2"/>
</dbReference>
<evidence type="ECO:0000256" key="3">
    <source>
        <dbReference type="ARBA" id="ARBA00022448"/>
    </source>
</evidence>
<keyword evidence="8 9" id="KW-0472">Membrane</keyword>
<evidence type="ECO:0000313" key="10">
    <source>
        <dbReference type="EMBL" id="QHQ36016.1"/>
    </source>
</evidence>
<keyword evidence="3 9" id="KW-0813">Transport</keyword>
<evidence type="ECO:0000256" key="8">
    <source>
        <dbReference type="ARBA" id="ARBA00023136"/>
    </source>
</evidence>
<organism evidence="10 11">
    <name type="scientific">Algicella marina</name>
    <dbReference type="NCBI Taxonomy" id="2683284"/>
    <lineage>
        <taxon>Bacteria</taxon>
        <taxon>Pseudomonadati</taxon>
        <taxon>Pseudomonadota</taxon>
        <taxon>Alphaproteobacteria</taxon>
        <taxon>Rhodobacterales</taxon>
        <taxon>Paracoccaceae</taxon>
        <taxon>Algicella</taxon>
    </lineage>
</organism>
<reference evidence="10 11" key="1">
    <citation type="submission" date="2019-12" db="EMBL/GenBank/DDBJ databases">
        <title>Complete genome sequence of Algicella marina strain 9Alg 56(T) isolated from the red alga Tichocarpus crinitus.</title>
        <authorList>
            <person name="Kim S.-G."/>
            <person name="Nedashkovskaya O.I."/>
        </authorList>
    </citation>
    <scope>NUCLEOTIDE SEQUENCE [LARGE SCALE GENOMIC DNA]</scope>
    <source>
        <strain evidence="10 11">9Alg 56</strain>
    </source>
</reference>
<keyword evidence="6 9" id="KW-0812">Transmembrane</keyword>
<evidence type="ECO:0000256" key="2">
    <source>
        <dbReference type="ARBA" id="ARBA00010942"/>
    </source>
</evidence>
<dbReference type="Gene3D" id="1.20.1640.10">
    <property type="entry name" value="Multidrug efflux transporter AcrB transmembrane domain"/>
    <property type="match status" value="2"/>
</dbReference>
<keyword evidence="11" id="KW-1185">Reference proteome</keyword>
<dbReference type="FunFam" id="3.30.2090.10:FF:000001">
    <property type="entry name" value="Efflux pump membrane transporter"/>
    <property type="match status" value="1"/>
</dbReference>
<feature type="transmembrane region" description="Helical" evidence="9">
    <location>
        <begin position="437"/>
        <end position="458"/>
    </location>
</feature>
<evidence type="ECO:0000256" key="4">
    <source>
        <dbReference type="ARBA" id="ARBA00022475"/>
    </source>
</evidence>
<feature type="transmembrane region" description="Helical" evidence="9">
    <location>
        <begin position="470"/>
        <end position="497"/>
    </location>
</feature>
<dbReference type="Proteomes" id="UP000464495">
    <property type="component" value="Chromosome"/>
</dbReference>
<evidence type="ECO:0000256" key="9">
    <source>
        <dbReference type="RuleBase" id="RU364070"/>
    </source>
</evidence>
<feature type="transmembrane region" description="Helical" evidence="9">
    <location>
        <begin position="1001"/>
        <end position="1024"/>
    </location>
</feature>
<dbReference type="AlphaFoldDB" id="A0A6P1T3H1"/>
<evidence type="ECO:0000256" key="5">
    <source>
        <dbReference type="ARBA" id="ARBA00022519"/>
    </source>
</evidence>
<feature type="transmembrane region" description="Helical" evidence="9">
    <location>
        <begin position="535"/>
        <end position="552"/>
    </location>
</feature>
<dbReference type="InterPro" id="IPR004764">
    <property type="entry name" value="MdtF-like"/>
</dbReference>
<keyword evidence="7 9" id="KW-1133">Transmembrane helix</keyword>
<dbReference type="Gene3D" id="3.30.70.1440">
    <property type="entry name" value="Multidrug efflux transporter AcrB pore domain"/>
    <property type="match status" value="1"/>
</dbReference>
<dbReference type="PRINTS" id="PR00702">
    <property type="entry name" value="ACRIFLAVINRP"/>
</dbReference>
<proteinExistence type="inferred from homology"/>
<dbReference type="PANTHER" id="PTHR32063">
    <property type="match status" value="1"/>
</dbReference>
<dbReference type="Gene3D" id="3.30.70.1320">
    <property type="entry name" value="Multidrug efflux transporter AcrB pore domain like"/>
    <property type="match status" value="1"/>
</dbReference>
<feature type="transmembrane region" description="Helical" evidence="9">
    <location>
        <begin position="920"/>
        <end position="941"/>
    </location>
</feature>
<keyword evidence="4" id="KW-1003">Cell membrane</keyword>
<feature type="transmembrane region" description="Helical" evidence="9">
    <location>
        <begin position="366"/>
        <end position="390"/>
    </location>
</feature>
<sequence>MARFFIDRPIFAWVVSILIMGIGLLSILSLPVAQYPQIAPPTVSVRATYPGASAETVANTVTQVIEQQMTGLDGLRYISSSSTSSGSASITLTFETGTDPDIAQVQVQNKLSQATALLPEAVQRQGVTVQKSSSGFLMVVSLISEDGSYDATDLSDYLISNLVNEISRIDGVGNVQVFGGQYAMRIWLDPSKLAAFELTPADVVAAVAEENAQISAGAFGTRPAVDGQQLNATITAQSLLTSPEDFRQIVLRAETDGGLVLLNDVAKVEVGAESYATISRYDRSPASGMAISLAPGANALDTASAVKSMLDEYAEFFPQGVQYEIPYDTTPFVAISIEEVVKTLVEAIVLVFFVMFLFLQNLRATLIPTLAVPVVLLGTFGVLAAAGFSINTLTMLAMVLAIGLLVDDAIVVVENVERIMEQEGLSPLEATRKSMDQITGALIGIAVVLSAVFVPMAFFGGSTGVIYQQFSITIISAMGLSVLVALTLTPALCATLLKTPTHGRKRGLFGLFNRGFDGLTRGYGGSVGWIVRRPLRLGIVFVAIIAGMVMLFQRTPQGFLPAEDQGILFTLVQAPTGATADRTLEAVKQVEDYYLDNESDVVEAVFGVVGFSFAGQGQNMGLVFVRLKDWEERTEPGQSVQALAGRAFGGLSQIRDAMVFPIVPPSVIELGNVSGFDFYLQARNGQTHEELLAARNQLLGMAAQSPLIASARPSGLEDAAQFNLDIDWRKAGAMGVSATDVGNLLTIAWAGRYVNDFIDRGRIKRVYVQGDPASRSTPSDIQKWRVRNASGGLVPFSNFAEGNWRFGPQGVNRYDGVPAMQIQGSPAPGVSTGEAIAEVERLAAQLPPGFQVAWTGLSLEEQESGNQAPLLYALSLAAVFLSLAALYESWSIPFAVMLAMPIGVLGALVGAWLGGFENGVFFQVGLLTVIGLTGKNAILIVEFARERREAGLSVFDAATDAARQRFRPIIMTSMAFSLGVLPLVLSTGAGSGGRTAIGSGVLGGTISATVLGVLFVPLFFVVIARMFGRRSEEPGAKSDTARDEVSAHAAQ</sequence>
<feature type="transmembrane region" description="Helical" evidence="9">
    <location>
        <begin position="969"/>
        <end position="989"/>
    </location>
</feature>
<dbReference type="KEGG" id="amaq:GO499_12950"/>
<comment type="subcellular location">
    <subcellularLocation>
        <location evidence="1 9">Cell inner membrane</location>
        <topology evidence="1 9">Multi-pass membrane protein</topology>
    </subcellularLocation>
</comment>
<feature type="transmembrane region" description="Helical" evidence="9">
    <location>
        <begin position="894"/>
        <end position="914"/>
    </location>
</feature>
<dbReference type="GO" id="GO:0009636">
    <property type="term" value="P:response to toxic substance"/>
    <property type="evidence" value="ECO:0007669"/>
    <property type="project" value="UniProtKB-ARBA"/>
</dbReference>
<comment type="caution">
    <text evidence="9">Lacks conserved residue(s) required for the propagation of feature annotation.</text>
</comment>
<dbReference type="RefSeq" id="WP_161862572.1">
    <property type="nucleotide sequence ID" value="NZ_CP046620.1"/>
</dbReference>
<dbReference type="FunFam" id="1.20.1640.10:FF:000001">
    <property type="entry name" value="Efflux pump membrane transporter"/>
    <property type="match status" value="1"/>
</dbReference>
<dbReference type="InterPro" id="IPR001036">
    <property type="entry name" value="Acrflvin-R"/>
</dbReference>
<evidence type="ECO:0000313" key="11">
    <source>
        <dbReference type="Proteomes" id="UP000464495"/>
    </source>
</evidence>
<dbReference type="FunFam" id="3.30.70.1430:FF:000002">
    <property type="entry name" value="Efflux pump membrane transporter"/>
    <property type="match status" value="1"/>
</dbReference>
<evidence type="ECO:0000256" key="7">
    <source>
        <dbReference type="ARBA" id="ARBA00022989"/>
    </source>
</evidence>
<dbReference type="Gene3D" id="3.30.2090.10">
    <property type="entry name" value="Multidrug efflux transporter AcrB TolC docking domain, DN and DC subdomains"/>
    <property type="match status" value="2"/>
</dbReference>
<dbReference type="Gene3D" id="3.30.70.1430">
    <property type="entry name" value="Multidrug efflux transporter AcrB pore domain"/>
    <property type="match status" value="2"/>
</dbReference>
<dbReference type="GO" id="GO:0005886">
    <property type="term" value="C:plasma membrane"/>
    <property type="evidence" value="ECO:0007669"/>
    <property type="project" value="UniProtKB-SubCell"/>
</dbReference>
<comment type="similarity">
    <text evidence="2 9">Belongs to the resistance-nodulation-cell division (RND) (TC 2.A.6) family.</text>
</comment>
<dbReference type="SUPFAM" id="SSF82693">
    <property type="entry name" value="Multidrug efflux transporter AcrB pore domain, PN1, PN2, PC1 and PC2 subdomains"/>
    <property type="match status" value="3"/>
</dbReference>
<dbReference type="PANTHER" id="PTHR32063:SF13">
    <property type="entry name" value="MULTIDRUG EFFLUX PUMP SUBUNIT ACRB-RELATED"/>
    <property type="match status" value="1"/>
</dbReference>
<feature type="transmembrane region" description="Helical" evidence="9">
    <location>
        <begin position="12"/>
        <end position="33"/>
    </location>
</feature>
<name>A0A6P1T3H1_9RHOB</name>
<accession>A0A6P1T3H1</accession>
<feature type="transmembrane region" description="Helical" evidence="9">
    <location>
        <begin position="340"/>
        <end position="359"/>
    </location>
</feature>
<evidence type="ECO:0000256" key="6">
    <source>
        <dbReference type="ARBA" id="ARBA00022692"/>
    </source>
</evidence>
<feature type="transmembrane region" description="Helical" evidence="9">
    <location>
        <begin position="870"/>
        <end position="887"/>
    </location>
</feature>
<dbReference type="NCBIfam" id="NF000282">
    <property type="entry name" value="RND_permease_1"/>
    <property type="match status" value="1"/>
</dbReference>
<gene>
    <name evidence="10" type="ORF">GO499_12950</name>
</gene>
<dbReference type="EMBL" id="CP046620">
    <property type="protein sequence ID" value="QHQ36016.1"/>
    <property type="molecule type" value="Genomic_DNA"/>
</dbReference>
<dbReference type="InterPro" id="IPR027463">
    <property type="entry name" value="AcrB_DN_DC_subdom"/>
</dbReference>
<keyword evidence="5 9" id="KW-0997">Cell inner membrane</keyword>
<dbReference type="Pfam" id="PF00873">
    <property type="entry name" value="ACR_tran"/>
    <property type="match status" value="1"/>
</dbReference>
<dbReference type="NCBIfam" id="TIGR00915">
    <property type="entry name" value="2A0602"/>
    <property type="match status" value="1"/>
</dbReference>
<dbReference type="SUPFAM" id="SSF82866">
    <property type="entry name" value="Multidrug efflux transporter AcrB transmembrane domain"/>
    <property type="match status" value="2"/>
</dbReference>
<dbReference type="GO" id="GO:0015562">
    <property type="term" value="F:efflux transmembrane transporter activity"/>
    <property type="evidence" value="ECO:0007669"/>
    <property type="project" value="InterPro"/>
</dbReference>
<dbReference type="GO" id="GO:0042910">
    <property type="term" value="F:xenobiotic transmembrane transporter activity"/>
    <property type="evidence" value="ECO:0007669"/>
    <property type="project" value="TreeGrafter"/>
</dbReference>
<evidence type="ECO:0000256" key="1">
    <source>
        <dbReference type="ARBA" id="ARBA00004429"/>
    </source>
</evidence>
<protein>
    <recommendedName>
        <fullName evidence="9">Efflux pump membrane transporter</fullName>
    </recommendedName>
</protein>